<dbReference type="InterPro" id="IPR036986">
    <property type="entry name" value="S4_RNA-bd_sf"/>
</dbReference>
<feature type="short sequence motif" description="'KMSKS' region" evidence="11">
    <location>
        <begin position="245"/>
        <end position="249"/>
    </location>
</feature>
<evidence type="ECO:0000256" key="9">
    <source>
        <dbReference type="ARBA" id="ARBA00048248"/>
    </source>
</evidence>
<dbReference type="InterPro" id="IPR014729">
    <property type="entry name" value="Rossmann-like_a/b/a_fold"/>
</dbReference>
<comment type="function">
    <text evidence="11">Catalyzes the attachment of tyrosine to tRNA(Tyr) in a two-step reaction: tyrosine is first activated by ATP to form Tyr-AMP and then transferred to the acceptor end of tRNA(Tyr).</text>
</comment>
<evidence type="ECO:0000313" key="14">
    <source>
        <dbReference type="EMBL" id="OJG35699.1"/>
    </source>
</evidence>
<accession>A0A1L8SUC2</accession>
<evidence type="ECO:0000256" key="10">
    <source>
        <dbReference type="ARBA" id="ARBA00060965"/>
    </source>
</evidence>
<dbReference type="SUPFAM" id="SSF55174">
    <property type="entry name" value="Alpha-L RNA-binding motif"/>
    <property type="match status" value="1"/>
</dbReference>
<feature type="binding site" evidence="11">
    <location>
        <position position="50"/>
    </location>
    <ligand>
        <name>L-tyrosine</name>
        <dbReference type="ChEBI" id="CHEBI:58315"/>
    </ligand>
</feature>
<dbReference type="Proteomes" id="UP000183700">
    <property type="component" value="Unassembled WGS sequence"/>
</dbReference>
<dbReference type="FunFam" id="1.10.240.10:FF:000001">
    <property type="entry name" value="Tyrosine--tRNA ligase"/>
    <property type="match status" value="1"/>
</dbReference>
<comment type="caution">
    <text evidence="14">The sequence shown here is derived from an EMBL/GenBank/DDBJ whole genome shotgun (WGS) entry which is preliminary data.</text>
</comment>
<evidence type="ECO:0000256" key="7">
    <source>
        <dbReference type="ARBA" id="ARBA00022917"/>
    </source>
</evidence>
<dbReference type="PANTHER" id="PTHR11766:SF0">
    <property type="entry name" value="TYROSINE--TRNA LIGASE, MITOCHONDRIAL"/>
    <property type="match status" value="1"/>
</dbReference>
<dbReference type="Gene3D" id="3.40.50.620">
    <property type="entry name" value="HUPs"/>
    <property type="match status" value="1"/>
</dbReference>
<dbReference type="InterPro" id="IPR054608">
    <property type="entry name" value="SYY-like_C"/>
</dbReference>
<keyword evidence="6 12" id="KW-0694">RNA-binding</keyword>
<feature type="binding site" evidence="11">
    <location>
        <position position="189"/>
    </location>
    <ligand>
        <name>L-tyrosine</name>
        <dbReference type="ChEBI" id="CHEBI:58315"/>
    </ligand>
</feature>
<comment type="catalytic activity">
    <reaction evidence="9 11">
        <text>tRNA(Tyr) + L-tyrosine + ATP = L-tyrosyl-tRNA(Tyr) + AMP + diphosphate + H(+)</text>
        <dbReference type="Rhea" id="RHEA:10220"/>
        <dbReference type="Rhea" id="RHEA-COMP:9706"/>
        <dbReference type="Rhea" id="RHEA-COMP:9707"/>
        <dbReference type="ChEBI" id="CHEBI:15378"/>
        <dbReference type="ChEBI" id="CHEBI:30616"/>
        <dbReference type="ChEBI" id="CHEBI:33019"/>
        <dbReference type="ChEBI" id="CHEBI:58315"/>
        <dbReference type="ChEBI" id="CHEBI:78442"/>
        <dbReference type="ChEBI" id="CHEBI:78536"/>
        <dbReference type="ChEBI" id="CHEBI:456215"/>
        <dbReference type="EC" id="6.1.1.1"/>
    </reaction>
</comment>
<keyword evidence="8 11" id="KW-0030">Aminoacyl-tRNA synthetase</keyword>
<feature type="binding site" evidence="11">
    <location>
        <position position="185"/>
    </location>
    <ligand>
        <name>L-tyrosine</name>
        <dbReference type="ChEBI" id="CHEBI:58315"/>
    </ligand>
</feature>
<dbReference type="PROSITE" id="PS00178">
    <property type="entry name" value="AA_TRNA_LIGASE_I"/>
    <property type="match status" value="1"/>
</dbReference>
<comment type="subcellular location">
    <subcellularLocation>
        <location evidence="1 11">Cytoplasm</location>
    </subcellularLocation>
</comment>
<dbReference type="InterPro" id="IPR024088">
    <property type="entry name" value="Tyr-tRNA-ligase_bac-type"/>
</dbReference>
<name>A0A1L8SUC2_9ENTE</name>
<dbReference type="EMBL" id="JXKM01000005">
    <property type="protein sequence ID" value="OJG35699.1"/>
    <property type="molecule type" value="Genomic_DNA"/>
</dbReference>
<proteinExistence type="inferred from homology"/>
<comment type="subunit">
    <text evidence="11">Homodimer.</text>
</comment>
<dbReference type="GO" id="GO:0005829">
    <property type="term" value="C:cytosol"/>
    <property type="evidence" value="ECO:0007669"/>
    <property type="project" value="TreeGrafter"/>
</dbReference>
<dbReference type="Pfam" id="PF22421">
    <property type="entry name" value="SYY_C-terminal"/>
    <property type="match status" value="1"/>
</dbReference>
<dbReference type="InterPro" id="IPR002305">
    <property type="entry name" value="aa-tRNA-synth_Ic"/>
</dbReference>
<dbReference type="Gene3D" id="1.10.240.10">
    <property type="entry name" value="Tyrosyl-Transfer RNA Synthetase"/>
    <property type="match status" value="1"/>
</dbReference>
<dbReference type="CDD" id="cd00165">
    <property type="entry name" value="S4"/>
    <property type="match status" value="1"/>
</dbReference>
<dbReference type="Gene3D" id="3.10.290.10">
    <property type="entry name" value="RNA-binding S4 domain"/>
    <property type="match status" value="1"/>
</dbReference>
<dbReference type="PANTHER" id="PTHR11766">
    <property type="entry name" value="TYROSYL-TRNA SYNTHETASE"/>
    <property type="match status" value="1"/>
</dbReference>
<keyword evidence="3 11" id="KW-0436">Ligase</keyword>
<keyword evidence="7 11" id="KW-0648">Protein biosynthesis</keyword>
<keyword evidence="15" id="KW-1185">Reference proteome</keyword>
<dbReference type="EC" id="6.1.1.1" evidence="11"/>
<gene>
    <name evidence="11" type="primary">tyrS</name>
    <name evidence="14" type="ORF">RV00_GL002453</name>
</gene>
<dbReference type="Pfam" id="PF00579">
    <property type="entry name" value="tRNA-synt_1b"/>
    <property type="match status" value="1"/>
</dbReference>
<evidence type="ECO:0000256" key="2">
    <source>
        <dbReference type="ARBA" id="ARBA00022490"/>
    </source>
</evidence>
<dbReference type="HAMAP" id="MF_02006">
    <property type="entry name" value="Tyr_tRNA_synth_type1"/>
    <property type="match status" value="1"/>
</dbReference>
<dbReference type="NCBIfam" id="TIGR00234">
    <property type="entry name" value="tyrS"/>
    <property type="match status" value="1"/>
</dbReference>
<evidence type="ECO:0000256" key="6">
    <source>
        <dbReference type="ARBA" id="ARBA00022884"/>
    </source>
</evidence>
<keyword evidence="4 11" id="KW-0547">Nucleotide-binding</keyword>
<dbReference type="CDD" id="cd00805">
    <property type="entry name" value="TyrRS_core"/>
    <property type="match status" value="1"/>
</dbReference>
<sequence length="434" mass="49524">MKIKFLVMIIRRKKMRSDFFQELKDRGLIFQVTDEEALKKQLNEESVKLYIGFDPTADSLHIGHLLPILTLRRFQQNGHVPIALVGGGTGMIGDPSFKDAERQLNTLDTVKSWSQSIKNQLSGIIDFENKENPAIVANNYEWLGELKMIDFLRDVGKNFTINYMMSKESVKRRIESGISYTEFAYQLLQAYDFYELNKRYGCLLQLGGSDQWGNITSGIELIRREAGKQAFGLTMPLITKADGTKFGKTEGNAVWLDPEKTTPYEFYQFWINTDDRDAIKFLKYFTFLSLDEIAAIEKEFIAAPEQRAAQKALAKAVTTLVHGAEAYEQAVNISAALFSGEVKQLNAEEIKQGFRNVPSYQVQAEDDLNLVEILLTAEIEKSKRQAREDITNGAIYINGDRVQDVTYTLSNQDKLADEYIVVRRGKKKYFVLQF</sequence>
<evidence type="ECO:0000256" key="3">
    <source>
        <dbReference type="ARBA" id="ARBA00022598"/>
    </source>
</evidence>
<dbReference type="GO" id="GO:0042803">
    <property type="term" value="F:protein homodimerization activity"/>
    <property type="evidence" value="ECO:0007669"/>
    <property type="project" value="UniProtKB-ARBA"/>
</dbReference>
<dbReference type="SUPFAM" id="SSF52374">
    <property type="entry name" value="Nucleotidylyl transferase"/>
    <property type="match status" value="1"/>
</dbReference>
<evidence type="ECO:0000256" key="12">
    <source>
        <dbReference type="PROSITE-ProRule" id="PRU00182"/>
    </source>
</evidence>
<evidence type="ECO:0000256" key="8">
    <source>
        <dbReference type="ARBA" id="ARBA00023146"/>
    </source>
</evidence>
<evidence type="ECO:0000259" key="13">
    <source>
        <dbReference type="Pfam" id="PF22421"/>
    </source>
</evidence>
<keyword evidence="2 11" id="KW-0963">Cytoplasm</keyword>
<feature type="binding site" evidence="11">
    <location>
        <position position="248"/>
    </location>
    <ligand>
        <name>ATP</name>
        <dbReference type="ChEBI" id="CHEBI:30616"/>
    </ligand>
</feature>
<dbReference type="InterPro" id="IPR002307">
    <property type="entry name" value="Tyr-tRNA-ligase"/>
</dbReference>
<dbReference type="PRINTS" id="PR01040">
    <property type="entry name" value="TRNASYNTHTYR"/>
</dbReference>
<dbReference type="GO" id="GO:0006437">
    <property type="term" value="P:tyrosyl-tRNA aminoacylation"/>
    <property type="evidence" value="ECO:0007669"/>
    <property type="project" value="UniProtKB-UniRule"/>
</dbReference>
<keyword evidence="5 11" id="KW-0067">ATP-binding</keyword>
<evidence type="ECO:0000256" key="1">
    <source>
        <dbReference type="ARBA" id="ARBA00004496"/>
    </source>
</evidence>
<reference evidence="14 15" key="1">
    <citation type="submission" date="2014-12" db="EMBL/GenBank/DDBJ databases">
        <title>Draft genome sequences of 29 type strains of Enterococci.</title>
        <authorList>
            <person name="Zhong Z."/>
            <person name="Sun Z."/>
            <person name="Liu W."/>
            <person name="Zhang W."/>
            <person name="Zhang H."/>
        </authorList>
    </citation>
    <scope>NUCLEOTIDE SEQUENCE [LARGE SCALE GENOMIC DNA]</scope>
    <source>
        <strain evidence="14 15">DSM 22802</strain>
    </source>
</reference>
<protein>
    <recommendedName>
        <fullName evidence="11">Tyrosine--tRNA ligase</fullName>
        <ecNumber evidence="11">6.1.1.1</ecNumber>
    </recommendedName>
    <alternativeName>
        <fullName evidence="11">Tyrosyl-tRNA synthetase</fullName>
        <shortName evidence="11">TyrRS</shortName>
    </alternativeName>
</protein>
<dbReference type="GO" id="GO:0003723">
    <property type="term" value="F:RNA binding"/>
    <property type="evidence" value="ECO:0007669"/>
    <property type="project" value="UniProtKB-KW"/>
</dbReference>
<dbReference type="AlphaFoldDB" id="A0A1L8SUC2"/>
<evidence type="ECO:0000256" key="5">
    <source>
        <dbReference type="ARBA" id="ARBA00022840"/>
    </source>
</evidence>
<dbReference type="STRING" id="319970.RV00_GL002453"/>
<dbReference type="GO" id="GO:0004831">
    <property type="term" value="F:tyrosine-tRNA ligase activity"/>
    <property type="evidence" value="ECO:0007669"/>
    <property type="project" value="UniProtKB-UniRule"/>
</dbReference>
<feature type="domain" description="Tyrosine--tRNA ligase SYY-like C-terminal" evidence="13">
    <location>
        <begin position="349"/>
        <end position="431"/>
    </location>
</feature>
<organism evidence="14 15">
    <name type="scientific">Enterococcus devriesei</name>
    <dbReference type="NCBI Taxonomy" id="319970"/>
    <lineage>
        <taxon>Bacteria</taxon>
        <taxon>Bacillati</taxon>
        <taxon>Bacillota</taxon>
        <taxon>Bacilli</taxon>
        <taxon>Lactobacillales</taxon>
        <taxon>Enterococcaceae</taxon>
        <taxon>Enterococcus</taxon>
    </lineage>
</organism>
<dbReference type="FunFam" id="3.40.50.620:FF:000008">
    <property type="entry name" value="Tyrosine--tRNA ligase"/>
    <property type="match status" value="1"/>
</dbReference>
<comment type="similarity">
    <text evidence="10 11">Belongs to the class-I aminoacyl-tRNA synthetase family. TyrS type 1 subfamily.</text>
</comment>
<feature type="short sequence motif" description="'HIGH' region" evidence="11">
    <location>
        <begin position="55"/>
        <end position="64"/>
    </location>
</feature>
<evidence type="ECO:0000256" key="11">
    <source>
        <dbReference type="HAMAP-Rule" id="MF_02006"/>
    </source>
</evidence>
<dbReference type="PROSITE" id="PS50889">
    <property type="entry name" value="S4"/>
    <property type="match status" value="1"/>
</dbReference>
<dbReference type="InterPro" id="IPR024107">
    <property type="entry name" value="Tyr-tRNA-ligase_bac_1"/>
</dbReference>
<dbReference type="InterPro" id="IPR001412">
    <property type="entry name" value="aa-tRNA-synth_I_CS"/>
</dbReference>
<dbReference type="GO" id="GO:0005524">
    <property type="term" value="F:ATP binding"/>
    <property type="evidence" value="ECO:0007669"/>
    <property type="project" value="UniProtKB-UniRule"/>
</dbReference>
<evidence type="ECO:0000256" key="4">
    <source>
        <dbReference type="ARBA" id="ARBA00022741"/>
    </source>
</evidence>
<evidence type="ECO:0000313" key="15">
    <source>
        <dbReference type="Proteomes" id="UP000183700"/>
    </source>
</evidence>